<dbReference type="VEuPathDB" id="FungiDB:RhiirFUN_007041"/>
<evidence type="ECO:0000313" key="1">
    <source>
        <dbReference type="EMBL" id="PKK79895.1"/>
    </source>
</evidence>
<sequence length="228" mass="26255">MNHQRKVIRYSSEEYLSGIPNYDNLVADNNDPEGSELSAILNNALAKRKEIPFMAVNIEESTEFKNGQAWYVLRLYSPLINGQKAVITITETQVFFDIFIPEDLSPDSFKIKIRAILSGVTKWFKIEHVKSMLREYNYLSGMRASPLCAHAFYISIENFHPIEDIATLKDYFLISALMRDHCVFTICMTLHWKDKPKPLKEICLVDVESALDSRWITILCGLRLLAET</sequence>
<dbReference type="AlphaFoldDB" id="A0A2N1P1F6"/>
<name>A0A2N1P1F6_9GLOM</name>
<accession>A0A2N1P1F6</accession>
<evidence type="ECO:0000313" key="2">
    <source>
        <dbReference type="Proteomes" id="UP000233469"/>
    </source>
</evidence>
<protein>
    <submittedName>
        <fullName evidence="1">Uncharacterized protein</fullName>
    </submittedName>
</protein>
<reference evidence="1 2" key="1">
    <citation type="submission" date="2016-04" db="EMBL/GenBank/DDBJ databases">
        <title>Genome analyses suggest a sexual origin of heterokaryosis in a supposedly ancient asexual fungus.</title>
        <authorList>
            <person name="Ropars J."/>
            <person name="Sedzielewska K."/>
            <person name="Noel J."/>
            <person name="Charron P."/>
            <person name="Farinelli L."/>
            <person name="Marton T."/>
            <person name="Kruger M."/>
            <person name="Pelin A."/>
            <person name="Brachmann A."/>
            <person name="Corradi N."/>
        </authorList>
    </citation>
    <scope>NUCLEOTIDE SEQUENCE [LARGE SCALE GENOMIC DNA]</scope>
    <source>
        <strain evidence="1 2">C2</strain>
    </source>
</reference>
<reference evidence="1 2" key="2">
    <citation type="submission" date="2017-10" db="EMBL/GenBank/DDBJ databases">
        <title>Extensive intraspecific genome diversity in a model arbuscular mycorrhizal fungus.</title>
        <authorList>
            <person name="Chen E.C.H."/>
            <person name="Morin E."/>
            <person name="Baudet D."/>
            <person name="Noel J."/>
            <person name="Ndikumana S."/>
            <person name="Charron P."/>
            <person name="St-Onge C."/>
            <person name="Giorgi J."/>
            <person name="Grigoriev I.V."/>
            <person name="Roux C."/>
            <person name="Martin F.M."/>
            <person name="Corradi N."/>
        </authorList>
    </citation>
    <scope>NUCLEOTIDE SEQUENCE [LARGE SCALE GENOMIC DNA]</scope>
    <source>
        <strain evidence="1 2">C2</strain>
    </source>
</reference>
<gene>
    <name evidence="1" type="ORF">RhiirC2_768621</name>
</gene>
<dbReference type="EMBL" id="LLXL01000028">
    <property type="protein sequence ID" value="PKK79895.1"/>
    <property type="molecule type" value="Genomic_DNA"/>
</dbReference>
<dbReference type="Proteomes" id="UP000233469">
    <property type="component" value="Unassembled WGS sequence"/>
</dbReference>
<dbReference type="VEuPathDB" id="FungiDB:RhiirFUN_007038"/>
<comment type="caution">
    <text evidence="1">The sequence shown here is derived from an EMBL/GenBank/DDBJ whole genome shotgun (WGS) entry which is preliminary data.</text>
</comment>
<organism evidence="1 2">
    <name type="scientific">Rhizophagus irregularis</name>
    <dbReference type="NCBI Taxonomy" id="588596"/>
    <lineage>
        <taxon>Eukaryota</taxon>
        <taxon>Fungi</taxon>
        <taxon>Fungi incertae sedis</taxon>
        <taxon>Mucoromycota</taxon>
        <taxon>Glomeromycotina</taxon>
        <taxon>Glomeromycetes</taxon>
        <taxon>Glomerales</taxon>
        <taxon>Glomeraceae</taxon>
        <taxon>Rhizophagus</taxon>
    </lineage>
</organism>
<proteinExistence type="predicted"/>